<evidence type="ECO:0000256" key="4">
    <source>
        <dbReference type="ARBA" id="ARBA00022723"/>
    </source>
</evidence>
<dbReference type="PANTHER" id="PTHR24305:SF157">
    <property type="entry name" value="N-ACETYLTRYPTOPHAN 6-HYDROXYLASE IVOC-RELATED"/>
    <property type="match status" value="1"/>
</dbReference>
<dbReference type="InterPro" id="IPR001128">
    <property type="entry name" value="Cyt_P450"/>
</dbReference>
<dbReference type="InterPro" id="IPR050121">
    <property type="entry name" value="Cytochrome_P450_monoxygenase"/>
</dbReference>
<dbReference type="PRINTS" id="PR00463">
    <property type="entry name" value="EP450I"/>
</dbReference>
<evidence type="ECO:0000256" key="5">
    <source>
        <dbReference type="ARBA" id="ARBA00023002"/>
    </source>
</evidence>
<protein>
    <submittedName>
        <fullName evidence="9">Cytochrome P450</fullName>
    </submittedName>
</protein>
<evidence type="ECO:0000256" key="7">
    <source>
        <dbReference type="ARBA" id="ARBA00023033"/>
    </source>
</evidence>
<evidence type="ECO:0000256" key="8">
    <source>
        <dbReference type="PIRSR" id="PIRSR602401-1"/>
    </source>
</evidence>
<accession>A0A5N7C4N2</accession>
<dbReference type="Gene3D" id="1.10.630.10">
    <property type="entry name" value="Cytochrome P450"/>
    <property type="match status" value="1"/>
</dbReference>
<comment type="cofactor">
    <cofactor evidence="1 8">
        <name>heme</name>
        <dbReference type="ChEBI" id="CHEBI:30413"/>
    </cofactor>
</comment>
<dbReference type="GO" id="GO:0004497">
    <property type="term" value="F:monooxygenase activity"/>
    <property type="evidence" value="ECO:0007669"/>
    <property type="project" value="UniProtKB-KW"/>
</dbReference>
<dbReference type="OrthoDB" id="3945418at2759"/>
<dbReference type="PRINTS" id="PR00385">
    <property type="entry name" value="P450"/>
</dbReference>
<feature type="binding site" description="axial binding residue" evidence="8">
    <location>
        <position position="439"/>
    </location>
    <ligand>
        <name>heme</name>
        <dbReference type="ChEBI" id="CHEBI:30413"/>
    </ligand>
    <ligandPart>
        <name>Fe</name>
        <dbReference type="ChEBI" id="CHEBI:18248"/>
    </ligandPart>
</feature>
<dbReference type="Pfam" id="PF00067">
    <property type="entry name" value="p450"/>
    <property type="match status" value="1"/>
</dbReference>
<proteinExistence type="inferred from homology"/>
<dbReference type="GO" id="GO:0020037">
    <property type="term" value="F:heme binding"/>
    <property type="evidence" value="ECO:0007669"/>
    <property type="project" value="InterPro"/>
</dbReference>
<evidence type="ECO:0000256" key="1">
    <source>
        <dbReference type="ARBA" id="ARBA00001971"/>
    </source>
</evidence>
<dbReference type="GO" id="GO:0016705">
    <property type="term" value="F:oxidoreductase activity, acting on paired donors, with incorporation or reduction of molecular oxygen"/>
    <property type="evidence" value="ECO:0007669"/>
    <property type="project" value="InterPro"/>
</dbReference>
<keyword evidence="6 8" id="KW-0408">Iron</keyword>
<dbReference type="EMBL" id="ML735270">
    <property type="protein sequence ID" value="KAE8389060.1"/>
    <property type="molecule type" value="Genomic_DNA"/>
</dbReference>
<evidence type="ECO:0000256" key="6">
    <source>
        <dbReference type="ARBA" id="ARBA00023004"/>
    </source>
</evidence>
<gene>
    <name evidence="9" type="ORF">BDV23DRAFT_101673</name>
</gene>
<keyword evidence="5" id="KW-0560">Oxidoreductase</keyword>
<dbReference type="InterPro" id="IPR036396">
    <property type="entry name" value="Cyt_P450_sf"/>
</dbReference>
<comment type="similarity">
    <text evidence="2">Belongs to the cytochrome P450 family.</text>
</comment>
<dbReference type="PANTHER" id="PTHR24305">
    <property type="entry name" value="CYTOCHROME P450"/>
    <property type="match status" value="1"/>
</dbReference>
<evidence type="ECO:0000313" key="9">
    <source>
        <dbReference type="EMBL" id="KAE8389060.1"/>
    </source>
</evidence>
<reference evidence="9" key="1">
    <citation type="submission" date="2019-04" db="EMBL/GenBank/DDBJ databases">
        <title>Friends and foes A comparative genomics studyof 23 Aspergillus species from section Flavi.</title>
        <authorList>
            <consortium name="DOE Joint Genome Institute"/>
            <person name="Kjaerbolling I."/>
            <person name="Vesth T."/>
            <person name="Frisvad J.C."/>
            <person name="Nybo J.L."/>
            <person name="Theobald S."/>
            <person name="Kildgaard S."/>
            <person name="Isbrandt T."/>
            <person name="Kuo A."/>
            <person name="Sato A."/>
            <person name="Lyhne E.K."/>
            <person name="Kogle M.E."/>
            <person name="Wiebenga A."/>
            <person name="Kun R.S."/>
            <person name="Lubbers R.J."/>
            <person name="Makela M.R."/>
            <person name="Barry K."/>
            <person name="Chovatia M."/>
            <person name="Clum A."/>
            <person name="Daum C."/>
            <person name="Haridas S."/>
            <person name="He G."/>
            <person name="LaButti K."/>
            <person name="Lipzen A."/>
            <person name="Mondo S."/>
            <person name="Riley R."/>
            <person name="Salamov A."/>
            <person name="Simmons B.A."/>
            <person name="Magnuson J.K."/>
            <person name="Henrissat B."/>
            <person name="Mortensen U.H."/>
            <person name="Larsen T.O."/>
            <person name="Devries R.P."/>
            <person name="Grigoriev I.V."/>
            <person name="Machida M."/>
            <person name="Baker S.E."/>
            <person name="Andersen M.R."/>
        </authorList>
    </citation>
    <scope>NUCLEOTIDE SEQUENCE [LARGE SCALE GENOMIC DNA]</scope>
    <source>
        <strain evidence="9">IBT 14317</strain>
    </source>
</reference>
<keyword evidence="7" id="KW-0503">Monooxygenase</keyword>
<dbReference type="CDD" id="cd11062">
    <property type="entry name" value="CYP58-like"/>
    <property type="match status" value="1"/>
</dbReference>
<dbReference type="InterPro" id="IPR002401">
    <property type="entry name" value="Cyt_P450_E_grp-I"/>
</dbReference>
<name>A0A5N7C4N2_PETAA</name>
<keyword evidence="3 8" id="KW-0349">Heme</keyword>
<dbReference type="AlphaFoldDB" id="A0A5N7C4N2"/>
<keyword evidence="4 8" id="KW-0479">Metal-binding</keyword>
<dbReference type="GO" id="GO:0005506">
    <property type="term" value="F:iron ion binding"/>
    <property type="evidence" value="ECO:0007669"/>
    <property type="project" value="InterPro"/>
</dbReference>
<sequence length="499" mass="57086">MTSQLLWIGILAAASYLLGRSIYRLYFHPLSKFPGPKLAAVTHLYEFYFDAVKSGKYLWEIGRMHEKYGPIVRINPRELHIKDPYFFDSIYNSKRQGKDPYMVRVFTVPRATVATIDHDHHRFRRELLNSFFSKRSVMGLEYIIQDKVDKVAGRLMRAHEKGAIVSLDELFAALTADIISHYTYGESMGILDSEDLQNDLREAANTAGEICHFSRFSSITQVLLDNASWFMELIEPTSKGLFDVRRMLEHKFMLAQNTENRKDAGPTKTIFDTLCDKTLPPEERTIERVRDEALLVLGAGTETTGRVLTVGSFHLYRDRSRLQKLREELKQVMLEPTSKIPLARLEQLPYLTAVINESLRMAHSVTIRLPRVPTTPLAYKDYTIPPGTPVSQSIYFVHTDPSVFPDPETFNPERWIEASSNGERLTRFLVPFTKGPRICLGMNLAYSELYLMFAALVRRFELEIKTTPESIRITRDMVIGLPESGPFTVHGVVNDIVLG</sequence>
<dbReference type="Proteomes" id="UP000326877">
    <property type="component" value="Unassembled WGS sequence"/>
</dbReference>
<dbReference type="SUPFAM" id="SSF48264">
    <property type="entry name" value="Cytochrome P450"/>
    <property type="match status" value="1"/>
</dbReference>
<evidence type="ECO:0000256" key="2">
    <source>
        <dbReference type="ARBA" id="ARBA00010617"/>
    </source>
</evidence>
<organism evidence="9">
    <name type="scientific">Petromyces alliaceus</name>
    <name type="common">Aspergillus alliaceus</name>
    <dbReference type="NCBI Taxonomy" id="209559"/>
    <lineage>
        <taxon>Eukaryota</taxon>
        <taxon>Fungi</taxon>
        <taxon>Dikarya</taxon>
        <taxon>Ascomycota</taxon>
        <taxon>Pezizomycotina</taxon>
        <taxon>Eurotiomycetes</taxon>
        <taxon>Eurotiomycetidae</taxon>
        <taxon>Eurotiales</taxon>
        <taxon>Aspergillaceae</taxon>
        <taxon>Aspergillus</taxon>
        <taxon>Aspergillus subgen. Circumdati</taxon>
    </lineage>
</organism>
<evidence type="ECO:0000256" key="3">
    <source>
        <dbReference type="ARBA" id="ARBA00022617"/>
    </source>
</evidence>